<dbReference type="PANTHER" id="PTHR42879">
    <property type="entry name" value="3-OXOACYL-(ACYL-CARRIER-PROTEIN) REDUCTASE"/>
    <property type="match status" value="1"/>
</dbReference>
<feature type="domain" description="Ketoreductase" evidence="3">
    <location>
        <begin position="7"/>
        <end position="191"/>
    </location>
</feature>
<evidence type="ECO:0000259" key="3">
    <source>
        <dbReference type="SMART" id="SM00822"/>
    </source>
</evidence>
<dbReference type="Gene3D" id="3.40.50.720">
    <property type="entry name" value="NAD(P)-binding Rossmann-like Domain"/>
    <property type="match status" value="1"/>
</dbReference>
<dbReference type="InterPro" id="IPR036291">
    <property type="entry name" value="NAD(P)-bd_dom_sf"/>
</dbReference>
<dbReference type="Pfam" id="PF13561">
    <property type="entry name" value="adh_short_C2"/>
    <property type="match status" value="1"/>
</dbReference>
<evidence type="ECO:0000256" key="1">
    <source>
        <dbReference type="ARBA" id="ARBA00006484"/>
    </source>
</evidence>
<accession>A0A3B1D5Y1</accession>
<dbReference type="FunFam" id="3.40.50.720:FF:000173">
    <property type="entry name" value="3-oxoacyl-[acyl-carrier protein] reductase"/>
    <property type="match status" value="1"/>
</dbReference>
<dbReference type="SUPFAM" id="SSF51735">
    <property type="entry name" value="NAD(P)-binding Rossmann-fold domains"/>
    <property type="match status" value="1"/>
</dbReference>
<gene>
    <name evidence="4" type="ORF">MNBD_UNCLBAC01-986</name>
</gene>
<dbReference type="InterPro" id="IPR057326">
    <property type="entry name" value="KR_dom"/>
</dbReference>
<evidence type="ECO:0000313" key="4">
    <source>
        <dbReference type="EMBL" id="VAX36092.1"/>
    </source>
</evidence>
<sequence length="244" mass="26455">MEKVNNKTALVVGGSRGIGRAIALKLARSGFDICLTYQSNHTSANSVKEEIEKMGRGCELFAFDVSNYKETKEALATKLDENPPFAVVFNAGITRDNLLMWMTEEEWKGVIDTNLNGFYNVINAILFPMLREKQGRIVVISSTAGQVGQAGQVNYSASKAGLIGAAKALAREIGKKNIFVNVVAPGFIETDMTKDIPKEKVIPLIPLNRIGEADDVASVVNFLCCEKNMYIHGQVIGVNGGLAI</sequence>
<organism evidence="4">
    <name type="scientific">hydrothermal vent metagenome</name>
    <dbReference type="NCBI Taxonomy" id="652676"/>
    <lineage>
        <taxon>unclassified sequences</taxon>
        <taxon>metagenomes</taxon>
        <taxon>ecological metagenomes</taxon>
    </lineage>
</organism>
<comment type="similarity">
    <text evidence="1">Belongs to the short-chain dehydrogenases/reductases (SDR) family.</text>
</comment>
<dbReference type="EMBL" id="UOGJ01000080">
    <property type="protein sequence ID" value="VAX36092.1"/>
    <property type="molecule type" value="Genomic_DNA"/>
</dbReference>
<reference evidence="4" key="1">
    <citation type="submission" date="2018-06" db="EMBL/GenBank/DDBJ databases">
        <authorList>
            <person name="Zhirakovskaya E."/>
        </authorList>
    </citation>
    <scope>NUCLEOTIDE SEQUENCE</scope>
</reference>
<dbReference type="SMART" id="SM00822">
    <property type="entry name" value="PKS_KR"/>
    <property type="match status" value="1"/>
</dbReference>
<dbReference type="NCBIfam" id="NF004200">
    <property type="entry name" value="PRK05653.1-5"/>
    <property type="match status" value="1"/>
</dbReference>
<dbReference type="PANTHER" id="PTHR42879:SF2">
    <property type="entry name" value="3-OXOACYL-[ACYL-CARRIER-PROTEIN] REDUCTASE FABG"/>
    <property type="match status" value="1"/>
</dbReference>
<dbReference type="PRINTS" id="PR00080">
    <property type="entry name" value="SDRFAMILY"/>
</dbReference>
<protein>
    <submittedName>
        <fullName evidence="4">3-oxoacyl-[acyl-carrier protein] reductase</fullName>
        <ecNumber evidence="4">1.1.1.100</ecNumber>
    </submittedName>
</protein>
<dbReference type="InterPro" id="IPR002347">
    <property type="entry name" value="SDR_fam"/>
</dbReference>
<dbReference type="NCBIfam" id="NF009466">
    <property type="entry name" value="PRK12826.1-2"/>
    <property type="match status" value="1"/>
</dbReference>
<evidence type="ECO:0000256" key="2">
    <source>
        <dbReference type="ARBA" id="ARBA00023002"/>
    </source>
</evidence>
<name>A0A3B1D5Y1_9ZZZZ</name>
<proteinExistence type="inferred from homology"/>
<dbReference type="PRINTS" id="PR00081">
    <property type="entry name" value="GDHRDH"/>
</dbReference>
<dbReference type="AlphaFoldDB" id="A0A3B1D5Y1"/>
<dbReference type="EC" id="1.1.1.100" evidence="4"/>
<keyword evidence="2 4" id="KW-0560">Oxidoreductase</keyword>
<dbReference type="GO" id="GO:0004316">
    <property type="term" value="F:3-oxoacyl-[acyl-carrier-protein] reductase (NADPH) activity"/>
    <property type="evidence" value="ECO:0007669"/>
    <property type="project" value="UniProtKB-EC"/>
</dbReference>
<dbReference type="InterPro" id="IPR050259">
    <property type="entry name" value="SDR"/>
</dbReference>